<keyword evidence="1" id="KW-0812">Transmembrane</keyword>
<dbReference type="InterPro" id="IPR003675">
    <property type="entry name" value="Rce1/LyrA-like_dom"/>
</dbReference>
<dbReference type="GO" id="GO:0016787">
    <property type="term" value="F:hydrolase activity"/>
    <property type="evidence" value="ECO:0007669"/>
    <property type="project" value="UniProtKB-KW"/>
</dbReference>
<keyword evidence="1" id="KW-1133">Transmembrane helix</keyword>
<feature type="transmembrane region" description="Helical" evidence="1">
    <location>
        <begin position="9"/>
        <end position="26"/>
    </location>
</feature>
<comment type="caution">
    <text evidence="3">The sequence shown here is derived from an EMBL/GenBank/DDBJ whole genome shotgun (WGS) entry which is preliminary data.</text>
</comment>
<name>A0ABW3L6V6_9BACL</name>
<evidence type="ECO:0000256" key="1">
    <source>
        <dbReference type="SAM" id="Phobius"/>
    </source>
</evidence>
<organism evidence="3 4">
    <name type="scientific">Metaplanococcus flavidus</name>
    <dbReference type="NCBI Taxonomy" id="569883"/>
    <lineage>
        <taxon>Bacteria</taxon>
        <taxon>Bacillati</taxon>
        <taxon>Bacillota</taxon>
        <taxon>Bacilli</taxon>
        <taxon>Bacillales</taxon>
        <taxon>Caryophanaceae</taxon>
        <taxon>Metaplanococcus</taxon>
    </lineage>
</organism>
<reference evidence="4" key="1">
    <citation type="journal article" date="2019" name="Int. J. Syst. Evol. Microbiol.">
        <title>The Global Catalogue of Microorganisms (GCM) 10K type strain sequencing project: providing services to taxonomists for standard genome sequencing and annotation.</title>
        <authorList>
            <consortium name="The Broad Institute Genomics Platform"/>
            <consortium name="The Broad Institute Genome Sequencing Center for Infectious Disease"/>
            <person name="Wu L."/>
            <person name="Ma J."/>
        </authorList>
    </citation>
    <scope>NUCLEOTIDE SEQUENCE [LARGE SCALE GENOMIC DNA]</scope>
    <source>
        <strain evidence="4">CCUG 56756</strain>
    </source>
</reference>
<feature type="transmembrane region" description="Helical" evidence="1">
    <location>
        <begin position="32"/>
        <end position="56"/>
    </location>
</feature>
<keyword evidence="1" id="KW-0472">Membrane</keyword>
<proteinExistence type="predicted"/>
<accession>A0ABW3L6V6</accession>
<gene>
    <name evidence="3" type="ORF">ACFQ1X_02145</name>
</gene>
<keyword evidence="4" id="KW-1185">Reference proteome</keyword>
<feature type="transmembrane region" description="Helical" evidence="1">
    <location>
        <begin position="164"/>
        <end position="191"/>
    </location>
</feature>
<evidence type="ECO:0000259" key="2">
    <source>
        <dbReference type="Pfam" id="PF02517"/>
    </source>
</evidence>
<feature type="domain" description="CAAX prenyl protease 2/Lysostaphin resistance protein A-like" evidence="2">
    <location>
        <begin position="125"/>
        <end position="208"/>
    </location>
</feature>
<feature type="transmembrane region" description="Helical" evidence="1">
    <location>
        <begin position="240"/>
        <end position="258"/>
    </location>
</feature>
<dbReference type="InterPro" id="IPR052710">
    <property type="entry name" value="CAAX_protease"/>
</dbReference>
<sequence>MFEEMRPRFVLGLMTVTAIVSISLLLQATGNVLLTNIVMLLVFYTVPPVWICSYYFKKHGIKLRQTLFVHGIARWLLPIAGLTLVMMAFSFSVYWLMMRGLLSISPVSVQIALTSQPLPGEMWYLAATGFIIAVIAPIAEEFVFRGVIMHRLMATFGLWKGVGLTSLIFSLFHINILSAFLFAIVASLLYLKTGTLLAPILLHIFNNTLSVYQYSFNPSFPEWLIVTSVDDLYTKSGPNLVTLIVSSVLLLFFITWLFRSLEKR</sequence>
<keyword evidence="3" id="KW-0378">Hydrolase</keyword>
<feature type="transmembrane region" description="Helical" evidence="1">
    <location>
        <begin position="76"/>
        <end position="97"/>
    </location>
</feature>
<protein>
    <submittedName>
        <fullName evidence="3">CPBP family intramembrane glutamic endopeptidase</fullName>
        <ecNumber evidence="3">3.4.-.-</ecNumber>
    </submittedName>
</protein>
<dbReference type="Pfam" id="PF02517">
    <property type="entry name" value="Rce1-like"/>
    <property type="match status" value="1"/>
</dbReference>
<feature type="transmembrane region" description="Helical" evidence="1">
    <location>
        <begin position="122"/>
        <end position="143"/>
    </location>
</feature>
<dbReference type="EC" id="3.4.-.-" evidence="3"/>
<evidence type="ECO:0000313" key="3">
    <source>
        <dbReference type="EMBL" id="MFD1030238.1"/>
    </source>
</evidence>
<evidence type="ECO:0000313" key="4">
    <source>
        <dbReference type="Proteomes" id="UP001597109"/>
    </source>
</evidence>
<dbReference type="PANTHER" id="PTHR36435:SF1">
    <property type="entry name" value="CAAX AMINO TERMINAL PROTEASE FAMILY PROTEIN"/>
    <property type="match status" value="1"/>
</dbReference>
<dbReference type="EMBL" id="JBHTKI010000003">
    <property type="protein sequence ID" value="MFD1030238.1"/>
    <property type="molecule type" value="Genomic_DNA"/>
</dbReference>
<dbReference type="RefSeq" id="WP_144840492.1">
    <property type="nucleotide sequence ID" value="NZ_JBHTKI010000003.1"/>
</dbReference>
<dbReference type="Proteomes" id="UP001597109">
    <property type="component" value="Unassembled WGS sequence"/>
</dbReference>
<dbReference type="PANTHER" id="PTHR36435">
    <property type="entry name" value="SLR1288 PROTEIN"/>
    <property type="match status" value="1"/>
</dbReference>